<reference evidence="1 2" key="1">
    <citation type="submission" date="2016-10" db="EMBL/GenBank/DDBJ databases">
        <authorList>
            <person name="de Groot N.N."/>
        </authorList>
    </citation>
    <scope>NUCLEOTIDE SEQUENCE [LARGE SCALE GENOMIC DNA]</scope>
    <source>
        <strain evidence="1 2">CGMCC 1.5337</strain>
    </source>
</reference>
<name>A0A1I0QGZ1_9EURY</name>
<accession>A0A1I0QGZ1</accession>
<proteinExistence type="predicted"/>
<gene>
    <name evidence="1" type="ORF">SAMN04487945_2609</name>
</gene>
<dbReference type="AlphaFoldDB" id="A0A1I0QGZ1"/>
<dbReference type="OrthoDB" id="179978at2157"/>
<organism evidence="1 2">
    <name type="scientific">Halobacterium jilantaiense</name>
    <dbReference type="NCBI Taxonomy" id="355548"/>
    <lineage>
        <taxon>Archaea</taxon>
        <taxon>Methanobacteriati</taxon>
        <taxon>Methanobacteriota</taxon>
        <taxon>Stenosarchaea group</taxon>
        <taxon>Halobacteria</taxon>
        <taxon>Halobacteriales</taxon>
        <taxon>Halobacteriaceae</taxon>
        <taxon>Halobacterium</taxon>
    </lineage>
</organism>
<sequence>MFEAFSSGYYLGRLYVEPADTDRAAMNRSQHERVNEQLYATDDGLSRTDLPLVMKLGEAHLAVDGEESVPQRTLAVPADLLEGLSVDNPPTLAEVLLAKRDHAARLLNIGAV</sequence>
<dbReference type="InterPro" id="IPR043825">
    <property type="entry name" value="DUF5802"/>
</dbReference>
<evidence type="ECO:0000313" key="1">
    <source>
        <dbReference type="EMBL" id="SEW26407.1"/>
    </source>
</evidence>
<dbReference type="STRING" id="355548.SAMN04487945_2609"/>
<keyword evidence="2" id="KW-1185">Reference proteome</keyword>
<protein>
    <submittedName>
        <fullName evidence="1">Uncharacterized protein</fullName>
    </submittedName>
</protein>
<dbReference type="Proteomes" id="UP000198518">
    <property type="component" value="Unassembled WGS sequence"/>
</dbReference>
<dbReference type="Pfam" id="PF19118">
    <property type="entry name" value="DUF5802"/>
    <property type="match status" value="1"/>
</dbReference>
<dbReference type="EMBL" id="FOJA01000001">
    <property type="protein sequence ID" value="SEW26407.1"/>
    <property type="molecule type" value="Genomic_DNA"/>
</dbReference>
<evidence type="ECO:0000313" key="2">
    <source>
        <dbReference type="Proteomes" id="UP000198518"/>
    </source>
</evidence>
<dbReference type="RefSeq" id="WP_089669910.1">
    <property type="nucleotide sequence ID" value="NZ_FOJA01000001.1"/>
</dbReference>